<feature type="modified residue" description="4-aspartylphosphate" evidence="4">
    <location>
        <position position="611"/>
    </location>
</feature>
<evidence type="ECO:0000256" key="5">
    <source>
        <dbReference type="SAM" id="Phobius"/>
    </source>
</evidence>
<dbReference type="SMART" id="SM00388">
    <property type="entry name" value="HisKA"/>
    <property type="match status" value="1"/>
</dbReference>
<dbReference type="Pfam" id="PF00512">
    <property type="entry name" value="HisKA"/>
    <property type="match status" value="1"/>
</dbReference>
<comment type="caution">
    <text evidence="9">The sequence shown here is derived from an EMBL/GenBank/DDBJ whole genome shotgun (WGS) entry which is preliminary data.</text>
</comment>
<dbReference type="Pfam" id="PF00072">
    <property type="entry name" value="Response_reg"/>
    <property type="match status" value="2"/>
</dbReference>
<dbReference type="InterPro" id="IPR004358">
    <property type="entry name" value="Sig_transdc_His_kin-like_C"/>
</dbReference>
<dbReference type="PRINTS" id="PR00344">
    <property type="entry name" value="BCTRLSENSOR"/>
</dbReference>
<comment type="catalytic activity">
    <reaction evidence="1">
        <text>ATP + protein L-histidine = ADP + protein N-phospho-L-histidine.</text>
        <dbReference type="EC" id="2.7.13.3"/>
    </reaction>
</comment>
<feature type="transmembrane region" description="Helical" evidence="5">
    <location>
        <begin position="146"/>
        <end position="164"/>
    </location>
</feature>
<dbReference type="EMBL" id="DXGI01000294">
    <property type="protein sequence ID" value="HIW79018.1"/>
    <property type="molecule type" value="Genomic_DNA"/>
</dbReference>
<dbReference type="InterPro" id="IPR011006">
    <property type="entry name" value="CheY-like_superfamily"/>
</dbReference>
<dbReference type="PANTHER" id="PTHR45339:SF5">
    <property type="entry name" value="HISTIDINE KINASE"/>
    <property type="match status" value="1"/>
</dbReference>
<dbReference type="Gene3D" id="3.40.50.2300">
    <property type="match status" value="2"/>
</dbReference>
<evidence type="ECO:0000259" key="8">
    <source>
        <dbReference type="PROSITE" id="PS50112"/>
    </source>
</evidence>
<dbReference type="InterPro" id="IPR001789">
    <property type="entry name" value="Sig_transdc_resp-reg_receiver"/>
</dbReference>
<feature type="domain" description="PAS" evidence="8">
    <location>
        <begin position="180"/>
        <end position="236"/>
    </location>
</feature>
<dbReference type="SUPFAM" id="SSF55785">
    <property type="entry name" value="PYP-like sensor domain (PAS domain)"/>
    <property type="match status" value="1"/>
</dbReference>
<dbReference type="SMART" id="SM00448">
    <property type="entry name" value="REC"/>
    <property type="match status" value="2"/>
</dbReference>
<evidence type="ECO:0000313" key="10">
    <source>
        <dbReference type="Proteomes" id="UP000824264"/>
    </source>
</evidence>
<dbReference type="SMART" id="SM00387">
    <property type="entry name" value="HATPase_c"/>
    <property type="match status" value="1"/>
</dbReference>
<dbReference type="PROSITE" id="PS50109">
    <property type="entry name" value="HIS_KIN"/>
    <property type="match status" value="1"/>
</dbReference>
<evidence type="ECO:0000259" key="7">
    <source>
        <dbReference type="PROSITE" id="PS50110"/>
    </source>
</evidence>
<dbReference type="Gene3D" id="3.30.450.20">
    <property type="entry name" value="PAS domain"/>
    <property type="match status" value="1"/>
</dbReference>
<keyword evidence="5" id="KW-1133">Transmembrane helix</keyword>
<dbReference type="PROSITE" id="PS50112">
    <property type="entry name" value="PAS"/>
    <property type="match status" value="1"/>
</dbReference>
<dbReference type="InterPro" id="IPR005467">
    <property type="entry name" value="His_kinase_dom"/>
</dbReference>
<proteinExistence type="predicted"/>
<dbReference type="GO" id="GO:0000155">
    <property type="term" value="F:phosphorelay sensor kinase activity"/>
    <property type="evidence" value="ECO:0007669"/>
    <property type="project" value="InterPro"/>
</dbReference>
<dbReference type="Proteomes" id="UP000824264">
    <property type="component" value="Unassembled WGS sequence"/>
</dbReference>
<dbReference type="SUPFAM" id="SSF52172">
    <property type="entry name" value="CheY-like"/>
    <property type="match status" value="2"/>
</dbReference>
<evidence type="ECO:0000256" key="4">
    <source>
        <dbReference type="PROSITE-ProRule" id="PRU00169"/>
    </source>
</evidence>
<organism evidence="9 10">
    <name type="scientific">Candidatus Bilophila faecipullorum</name>
    <dbReference type="NCBI Taxonomy" id="2838482"/>
    <lineage>
        <taxon>Bacteria</taxon>
        <taxon>Pseudomonadati</taxon>
        <taxon>Thermodesulfobacteriota</taxon>
        <taxon>Desulfovibrionia</taxon>
        <taxon>Desulfovibrionales</taxon>
        <taxon>Desulfovibrionaceae</taxon>
        <taxon>Bilophila</taxon>
    </lineage>
</organism>
<gene>
    <name evidence="9" type="ORF">H9874_07725</name>
</gene>
<sequence>GMTRELHDYPYTASLAAREMKARIYGMRSTLPALFSTPGLPYAEIEAALKRQEKLQDASIKLLKERYLGGTAEIDAFDDDVAALRKARRQAAREAAGDGCLEVAEAIYRREVQPYLKRLDARLDAIAASAHARGEAMMARMDRMRVIWIFMDVLMGVALMWLVVHASRTERRKNREIAHREKLFNLLASTIDEVFFIFDREGECEYVSSNSGRVVGVPPEALLADCGKLLSFLGPEAGGWLETVLRDERLCDPVERDVSPQGQERRFRLRVYPIMEEGTVERRIAVLVDQTAVLAQRQALNDALEAARSANAAKTRFLSHMSHEIRTPMNAIIGMTAVATAKIDDRARVEDCLGKITLSSRYLLGLINDVLDMAKIEGGKLSIADEPFDFRQSVQSIVNFIQPQAQQRGLHFHIQLHGVDEEELRGDALRLNQILLNILSNALKFTPAGGSIHFDIHQLWKKGSHVRLRFVIRDTGIGISRDFLERLYDPFEQAASGAGGTYGGTGLGMTITQNLVTLLGGTIAVASEEGAGTEFTVELSFGLTGRQAAMDGLDPLKVLVVDDEQGVCEHAAVLLERMGLRVHWVLQGEEAVRLVVEASRSGDGYDVCFVDWRMPGMDGAETVRRLRAEMGPDTLIIIVSAYDWSDIEPAAREAGADAFIAKPFFASTLHDALAAVTRRSSGDAPDHPAAYDFSGKHILLVEDNEINREIAEEFLVMTGASVDCAENGQLAVEAFAAAPDRYDAILMDVQMPVMDGHEATRVIRASGLPGARTVPILAMTANAFSEDIAAALDAGMDAHIAKPLDMAVLCRLLDAHIGSGNRAGTGGQEGRKEPRP</sequence>
<feature type="non-terminal residue" evidence="9">
    <location>
        <position position="1"/>
    </location>
</feature>
<keyword evidence="5" id="KW-0812">Transmembrane</keyword>
<feature type="domain" description="Response regulatory" evidence="7">
    <location>
        <begin position="697"/>
        <end position="817"/>
    </location>
</feature>
<evidence type="ECO:0000256" key="2">
    <source>
        <dbReference type="ARBA" id="ARBA00012438"/>
    </source>
</evidence>
<feature type="domain" description="Histidine kinase" evidence="6">
    <location>
        <begin position="320"/>
        <end position="543"/>
    </location>
</feature>
<evidence type="ECO:0000313" key="9">
    <source>
        <dbReference type="EMBL" id="HIW79018.1"/>
    </source>
</evidence>
<dbReference type="SUPFAM" id="SSF47384">
    <property type="entry name" value="Homodimeric domain of signal transducing histidine kinase"/>
    <property type="match status" value="1"/>
</dbReference>
<dbReference type="Pfam" id="PF02518">
    <property type="entry name" value="HATPase_c"/>
    <property type="match status" value="1"/>
</dbReference>
<dbReference type="Gene3D" id="3.30.565.10">
    <property type="entry name" value="Histidine kinase-like ATPase, C-terminal domain"/>
    <property type="match status" value="1"/>
</dbReference>
<evidence type="ECO:0000256" key="3">
    <source>
        <dbReference type="ARBA" id="ARBA00022553"/>
    </source>
</evidence>
<feature type="domain" description="Response regulatory" evidence="7">
    <location>
        <begin position="557"/>
        <end position="677"/>
    </location>
</feature>
<reference evidence="9" key="1">
    <citation type="journal article" date="2021" name="PeerJ">
        <title>Extensive microbial diversity within the chicken gut microbiome revealed by metagenomics and culture.</title>
        <authorList>
            <person name="Gilroy R."/>
            <person name="Ravi A."/>
            <person name="Getino M."/>
            <person name="Pursley I."/>
            <person name="Horton D.L."/>
            <person name="Alikhan N.F."/>
            <person name="Baker D."/>
            <person name="Gharbi K."/>
            <person name="Hall N."/>
            <person name="Watson M."/>
            <person name="Adriaenssens E.M."/>
            <person name="Foster-Nyarko E."/>
            <person name="Jarju S."/>
            <person name="Secka A."/>
            <person name="Antonio M."/>
            <person name="Oren A."/>
            <person name="Chaudhuri R.R."/>
            <person name="La Ragione R."/>
            <person name="Hildebrand F."/>
            <person name="Pallen M.J."/>
        </authorList>
    </citation>
    <scope>NUCLEOTIDE SEQUENCE</scope>
    <source>
        <strain evidence="9">ChiSxjej5B17-1746</strain>
    </source>
</reference>
<reference evidence="9" key="2">
    <citation type="submission" date="2021-04" db="EMBL/GenBank/DDBJ databases">
        <authorList>
            <person name="Gilroy R."/>
        </authorList>
    </citation>
    <scope>NUCLEOTIDE SEQUENCE</scope>
    <source>
        <strain evidence="9">ChiSxjej5B17-1746</strain>
    </source>
</reference>
<dbReference type="PROSITE" id="PS50110">
    <property type="entry name" value="RESPONSE_REGULATORY"/>
    <property type="match status" value="2"/>
</dbReference>
<dbReference type="InterPro" id="IPR036097">
    <property type="entry name" value="HisK_dim/P_sf"/>
</dbReference>
<dbReference type="FunFam" id="3.30.565.10:FF:000010">
    <property type="entry name" value="Sensor histidine kinase RcsC"/>
    <property type="match status" value="1"/>
</dbReference>
<dbReference type="CDD" id="cd00082">
    <property type="entry name" value="HisKA"/>
    <property type="match status" value="1"/>
</dbReference>
<dbReference type="InterPro" id="IPR036890">
    <property type="entry name" value="HATPase_C_sf"/>
</dbReference>
<dbReference type="EC" id="2.7.13.3" evidence="2"/>
<dbReference type="InterPro" id="IPR003594">
    <property type="entry name" value="HATPase_dom"/>
</dbReference>
<dbReference type="InterPro" id="IPR003661">
    <property type="entry name" value="HisK_dim/P_dom"/>
</dbReference>
<evidence type="ECO:0000259" key="6">
    <source>
        <dbReference type="PROSITE" id="PS50109"/>
    </source>
</evidence>
<dbReference type="Gene3D" id="1.10.287.130">
    <property type="match status" value="1"/>
</dbReference>
<keyword evidence="3 4" id="KW-0597">Phosphoprotein</keyword>
<name>A0A9D1U9E1_9BACT</name>
<accession>A0A9D1U9E1</accession>
<keyword evidence="5" id="KW-0472">Membrane</keyword>
<dbReference type="SUPFAM" id="SSF55874">
    <property type="entry name" value="ATPase domain of HSP90 chaperone/DNA topoisomerase II/histidine kinase"/>
    <property type="match status" value="1"/>
</dbReference>
<dbReference type="InterPro" id="IPR000014">
    <property type="entry name" value="PAS"/>
</dbReference>
<evidence type="ECO:0000256" key="1">
    <source>
        <dbReference type="ARBA" id="ARBA00000085"/>
    </source>
</evidence>
<protein>
    <recommendedName>
        <fullName evidence="2">histidine kinase</fullName>
        <ecNumber evidence="2">2.7.13.3</ecNumber>
    </recommendedName>
</protein>
<dbReference type="AlphaFoldDB" id="A0A9D1U9E1"/>
<dbReference type="CDD" id="cd17546">
    <property type="entry name" value="REC_hyHK_CKI1_RcsC-like"/>
    <property type="match status" value="2"/>
</dbReference>
<dbReference type="InterPro" id="IPR035965">
    <property type="entry name" value="PAS-like_dom_sf"/>
</dbReference>
<dbReference type="PANTHER" id="PTHR45339">
    <property type="entry name" value="HYBRID SIGNAL TRANSDUCTION HISTIDINE KINASE J"/>
    <property type="match status" value="1"/>
</dbReference>
<feature type="modified residue" description="4-aspartylphosphate" evidence="4">
    <location>
        <position position="748"/>
    </location>
</feature>